<sequence length="212" mass="22247">MNATIEIVTESVGQKIVGWLEFLGITLGYSLLAGLAVVAIFYIGIHVLGFTCWGVALGTCAAICQAKIGNVIGGSCFANMQKIAAGGSYILPIVLYIVGSIATFTLLVIIKVNQEEHAIGSAVDSSSTWFNSAWNSSSATVDSAVNSSSSWFNSAKDSSLPWLNSAVNSSSALIDSVIDSSSSWFSSAMDSSFSWFNSAKKATESLINNTVE</sequence>
<feature type="transmembrane region" description="Helical" evidence="1">
    <location>
        <begin position="89"/>
        <end position="110"/>
    </location>
</feature>
<name>A0AAV6U160_9ARAC</name>
<reference evidence="2 3" key="1">
    <citation type="journal article" date="2022" name="Nat. Ecol. Evol.">
        <title>A masculinizing supergene underlies an exaggerated male reproductive morph in a spider.</title>
        <authorList>
            <person name="Hendrickx F."/>
            <person name="De Corte Z."/>
            <person name="Sonet G."/>
            <person name="Van Belleghem S.M."/>
            <person name="Kostlbacher S."/>
            <person name="Vangestel C."/>
        </authorList>
    </citation>
    <scope>NUCLEOTIDE SEQUENCE [LARGE SCALE GENOMIC DNA]</scope>
    <source>
        <strain evidence="2">W744_W776</strain>
    </source>
</reference>
<dbReference type="AlphaFoldDB" id="A0AAV6U160"/>
<feature type="transmembrane region" description="Helical" evidence="1">
    <location>
        <begin position="50"/>
        <end position="69"/>
    </location>
</feature>
<protein>
    <submittedName>
        <fullName evidence="2">Uncharacterized protein</fullName>
    </submittedName>
</protein>
<evidence type="ECO:0000313" key="3">
    <source>
        <dbReference type="Proteomes" id="UP000827092"/>
    </source>
</evidence>
<dbReference type="Proteomes" id="UP000827092">
    <property type="component" value="Unassembled WGS sequence"/>
</dbReference>
<dbReference type="InterPro" id="IPR038213">
    <property type="entry name" value="IFI6/IFI27-like_sf"/>
</dbReference>
<evidence type="ECO:0000256" key="1">
    <source>
        <dbReference type="SAM" id="Phobius"/>
    </source>
</evidence>
<keyword evidence="1" id="KW-1133">Transmembrane helix</keyword>
<comment type="caution">
    <text evidence="2">The sequence shown here is derived from an EMBL/GenBank/DDBJ whole genome shotgun (WGS) entry which is preliminary data.</text>
</comment>
<keyword evidence="3" id="KW-1185">Reference proteome</keyword>
<organism evidence="2 3">
    <name type="scientific">Oedothorax gibbosus</name>
    <dbReference type="NCBI Taxonomy" id="931172"/>
    <lineage>
        <taxon>Eukaryota</taxon>
        <taxon>Metazoa</taxon>
        <taxon>Ecdysozoa</taxon>
        <taxon>Arthropoda</taxon>
        <taxon>Chelicerata</taxon>
        <taxon>Arachnida</taxon>
        <taxon>Araneae</taxon>
        <taxon>Araneomorphae</taxon>
        <taxon>Entelegynae</taxon>
        <taxon>Araneoidea</taxon>
        <taxon>Linyphiidae</taxon>
        <taxon>Erigoninae</taxon>
        <taxon>Oedothorax</taxon>
    </lineage>
</organism>
<gene>
    <name evidence="2" type="ORF">JTE90_015958</name>
</gene>
<accession>A0AAV6U160</accession>
<evidence type="ECO:0000313" key="2">
    <source>
        <dbReference type="EMBL" id="KAG8177557.1"/>
    </source>
</evidence>
<dbReference type="EMBL" id="JAFNEN010000774">
    <property type="protein sequence ID" value="KAG8177557.1"/>
    <property type="molecule type" value="Genomic_DNA"/>
</dbReference>
<proteinExistence type="predicted"/>
<keyword evidence="1" id="KW-0812">Transmembrane</keyword>
<dbReference type="Gene3D" id="6.10.110.10">
    <property type="match status" value="1"/>
</dbReference>
<keyword evidence="1" id="KW-0472">Membrane</keyword>
<feature type="transmembrane region" description="Helical" evidence="1">
    <location>
        <begin position="22"/>
        <end position="43"/>
    </location>
</feature>